<keyword evidence="6" id="KW-1185">Reference proteome</keyword>
<feature type="region of interest" description="Disordered" evidence="4">
    <location>
        <begin position="643"/>
        <end position="688"/>
    </location>
</feature>
<accession>A0A6G0YTL0</accession>
<proteinExistence type="inferred from homology"/>
<feature type="coiled-coil region" evidence="3">
    <location>
        <begin position="39"/>
        <end position="73"/>
    </location>
</feature>
<sequence>MDKNITSTSDLASLDCWDYTIELECLRGPQDLQLAAELGKTLLERNKELETNLRQQQNVVEDRNQEIEANEQAIGLNLYELVVTDCLICWQYLTKQTAALREVNDSRLRIYEQLEISIQDLERNNQRLVQENINDKKHIKSLYDTIESLESRCEDLQNLVDDMGHLKKDDSVVSEGSGSGGAVIEDQDEYAKLASQLEHAKNQRVKEQRKVSELEQNVSLLIQENTNLEEKVSVMQKKDEELKTLQDQIVYLEEIRQGNLCRRCQRSTDPNLFDEYSVYDDDDDTDDISAIGSYVETHKHEVLQQLQETLGENYSEDNPYRILVDKYEALLKIQQKHNAFTPMVPSAANANNNNAGNNKDRGGISLHEELQMSGQFSSFNGNASDSDDSSDDGCPPADNKGRAAQGTMMGGTKYSETETTSSSGFSDETSNKCTQTETFFTGSFLCTISDGDDCRFSIYDDASPVESRFRKTPEYRQLFREIFAVLKRAAEAKDEGERLPLLQDDDHDRGYEGEDGLDGDDDAATDTPTCGRSSASVAGTPRVPPATPACEHNPLMATIESETVERRPTTPPPKQQQPPAAVVEQQQQQPQQQEPRRRRRDIIEELAATVKHKKHVRHRKSTAASQQQTRDISHLLEFKWTDQVTRRQPRSGSGDRPPSSHRSTWCAAAPNDGAEASPAVAQPYASAASQEVAKLKLLDKSYAEVLRLRKVPPTSSKRPQSQYLH</sequence>
<feature type="region of interest" description="Disordered" evidence="4">
    <location>
        <begin position="376"/>
        <end position="431"/>
    </location>
</feature>
<dbReference type="PANTHER" id="PTHR19232:SF7">
    <property type="entry name" value="CENTROCORTIN, ISOFORM A"/>
    <property type="match status" value="1"/>
</dbReference>
<evidence type="ECO:0000313" key="5">
    <source>
        <dbReference type="EMBL" id="KAF0761266.1"/>
    </source>
</evidence>
<feature type="compositionally biased region" description="Low complexity" evidence="4">
    <location>
        <begin position="650"/>
        <end position="663"/>
    </location>
</feature>
<comment type="caution">
    <text evidence="5">The sequence shown here is derived from an EMBL/GenBank/DDBJ whole genome shotgun (WGS) entry which is preliminary data.</text>
</comment>
<dbReference type="AlphaFoldDB" id="A0A6G0YTL0"/>
<evidence type="ECO:0000256" key="2">
    <source>
        <dbReference type="ARBA" id="ARBA00023054"/>
    </source>
</evidence>
<evidence type="ECO:0000256" key="1">
    <source>
        <dbReference type="ARBA" id="ARBA00009019"/>
    </source>
</evidence>
<evidence type="ECO:0000313" key="6">
    <source>
        <dbReference type="Proteomes" id="UP000478052"/>
    </source>
</evidence>
<protein>
    <submittedName>
        <fullName evidence="5">Cerebellar degeneration-related protein 2 isoform X2</fullName>
    </submittedName>
</protein>
<feature type="region of interest" description="Disordered" evidence="4">
    <location>
        <begin position="611"/>
        <end position="630"/>
    </location>
</feature>
<feature type="region of interest" description="Disordered" evidence="4">
    <location>
        <begin position="490"/>
        <end position="599"/>
    </location>
</feature>
<evidence type="ECO:0000256" key="3">
    <source>
        <dbReference type="SAM" id="Coils"/>
    </source>
</evidence>
<organism evidence="5 6">
    <name type="scientific">Aphis craccivora</name>
    <name type="common">Cowpea aphid</name>
    <dbReference type="NCBI Taxonomy" id="307492"/>
    <lineage>
        <taxon>Eukaryota</taxon>
        <taxon>Metazoa</taxon>
        <taxon>Ecdysozoa</taxon>
        <taxon>Arthropoda</taxon>
        <taxon>Hexapoda</taxon>
        <taxon>Insecta</taxon>
        <taxon>Pterygota</taxon>
        <taxon>Neoptera</taxon>
        <taxon>Paraneoptera</taxon>
        <taxon>Hemiptera</taxon>
        <taxon>Sternorrhyncha</taxon>
        <taxon>Aphidomorpha</taxon>
        <taxon>Aphidoidea</taxon>
        <taxon>Aphididae</taxon>
        <taxon>Aphidini</taxon>
        <taxon>Aphis</taxon>
        <taxon>Aphis</taxon>
    </lineage>
</organism>
<comment type="similarity">
    <text evidence="1">Belongs to the CDR2 family.</text>
</comment>
<feature type="compositionally biased region" description="Basic residues" evidence="4">
    <location>
        <begin position="611"/>
        <end position="621"/>
    </location>
</feature>
<dbReference type="InterPro" id="IPR026079">
    <property type="entry name" value="CDR2"/>
</dbReference>
<feature type="compositionally biased region" description="Low complexity" evidence="4">
    <location>
        <begin position="347"/>
        <end position="357"/>
    </location>
</feature>
<feature type="compositionally biased region" description="Basic and acidic residues" evidence="4">
    <location>
        <begin position="490"/>
        <end position="512"/>
    </location>
</feature>
<feature type="region of interest" description="Disordered" evidence="4">
    <location>
        <begin position="344"/>
        <end position="363"/>
    </location>
</feature>
<gene>
    <name evidence="5" type="ORF">FWK35_00008734</name>
</gene>
<feature type="compositionally biased region" description="Low complexity" evidence="4">
    <location>
        <begin position="577"/>
        <end position="593"/>
    </location>
</feature>
<dbReference type="EMBL" id="VUJU01002445">
    <property type="protein sequence ID" value="KAF0761266.1"/>
    <property type="molecule type" value="Genomic_DNA"/>
</dbReference>
<dbReference type="OrthoDB" id="10059415at2759"/>
<reference evidence="5 6" key="1">
    <citation type="submission" date="2019-08" db="EMBL/GenBank/DDBJ databases">
        <title>Whole genome of Aphis craccivora.</title>
        <authorList>
            <person name="Voronova N.V."/>
            <person name="Shulinski R.S."/>
            <person name="Bandarenka Y.V."/>
            <person name="Zhorov D.G."/>
            <person name="Warner D."/>
        </authorList>
    </citation>
    <scope>NUCLEOTIDE SEQUENCE [LARGE SCALE GENOMIC DNA]</scope>
    <source>
        <strain evidence="5">180601</strain>
        <tissue evidence="5">Whole Body</tissue>
    </source>
</reference>
<name>A0A6G0YTL0_APHCR</name>
<feature type="compositionally biased region" description="Polar residues" evidence="4">
    <location>
        <begin position="713"/>
        <end position="725"/>
    </location>
</feature>
<feature type="compositionally biased region" description="Acidic residues" evidence="4">
    <location>
        <begin position="513"/>
        <end position="524"/>
    </location>
</feature>
<dbReference type="Proteomes" id="UP000478052">
    <property type="component" value="Unassembled WGS sequence"/>
</dbReference>
<dbReference type="PANTHER" id="PTHR19232">
    <property type="entry name" value="CENTROCORTIN FAMILY MEMBER"/>
    <property type="match status" value="1"/>
</dbReference>
<feature type="coiled-coil region" evidence="3">
    <location>
        <begin position="111"/>
        <end position="255"/>
    </location>
</feature>
<feature type="region of interest" description="Disordered" evidence="4">
    <location>
        <begin position="706"/>
        <end position="725"/>
    </location>
</feature>
<feature type="compositionally biased region" description="Polar residues" evidence="4">
    <location>
        <begin position="528"/>
        <end position="537"/>
    </location>
</feature>
<keyword evidence="2 3" id="KW-0175">Coiled coil</keyword>
<feature type="compositionally biased region" description="Low complexity" evidence="4">
    <location>
        <begin position="410"/>
        <end position="428"/>
    </location>
</feature>
<evidence type="ECO:0000256" key="4">
    <source>
        <dbReference type="SAM" id="MobiDB-lite"/>
    </source>
</evidence>